<organism evidence="1 2">
    <name type="scientific">Smallanthus sonchifolius</name>
    <dbReference type="NCBI Taxonomy" id="185202"/>
    <lineage>
        <taxon>Eukaryota</taxon>
        <taxon>Viridiplantae</taxon>
        <taxon>Streptophyta</taxon>
        <taxon>Embryophyta</taxon>
        <taxon>Tracheophyta</taxon>
        <taxon>Spermatophyta</taxon>
        <taxon>Magnoliopsida</taxon>
        <taxon>eudicotyledons</taxon>
        <taxon>Gunneridae</taxon>
        <taxon>Pentapetalae</taxon>
        <taxon>asterids</taxon>
        <taxon>campanulids</taxon>
        <taxon>Asterales</taxon>
        <taxon>Asteraceae</taxon>
        <taxon>Asteroideae</taxon>
        <taxon>Heliantheae alliance</taxon>
        <taxon>Millerieae</taxon>
        <taxon>Smallanthus</taxon>
    </lineage>
</organism>
<evidence type="ECO:0000313" key="1">
    <source>
        <dbReference type="EMBL" id="KAI3686882.1"/>
    </source>
</evidence>
<dbReference type="EMBL" id="CM042044">
    <property type="protein sequence ID" value="KAI3686882.1"/>
    <property type="molecule type" value="Genomic_DNA"/>
</dbReference>
<proteinExistence type="predicted"/>
<sequence length="86" mass="9595">MFCDCFFNRNTLSAKANVLPYSAIQRLTSNTTLFNRKTQSSIVFCSLILLVAHSSIERHYQQKLSMGFDRTSPDSISSVTNPLGSS</sequence>
<accession>A0ACB8YMZ4</accession>
<name>A0ACB8YMZ4_9ASTR</name>
<comment type="caution">
    <text evidence="1">The sequence shown here is derived from an EMBL/GenBank/DDBJ whole genome shotgun (WGS) entry which is preliminary data.</text>
</comment>
<dbReference type="Proteomes" id="UP001056120">
    <property type="component" value="Linkage Group LG27"/>
</dbReference>
<protein>
    <submittedName>
        <fullName evidence="1">Uncharacterized protein</fullName>
    </submittedName>
</protein>
<keyword evidence="2" id="KW-1185">Reference proteome</keyword>
<reference evidence="1 2" key="2">
    <citation type="journal article" date="2022" name="Mol. Ecol. Resour.">
        <title>The genomes of chicory, endive, great burdock and yacon provide insights into Asteraceae paleo-polyploidization history and plant inulin production.</title>
        <authorList>
            <person name="Fan W."/>
            <person name="Wang S."/>
            <person name="Wang H."/>
            <person name="Wang A."/>
            <person name="Jiang F."/>
            <person name="Liu H."/>
            <person name="Zhao H."/>
            <person name="Xu D."/>
            <person name="Zhang Y."/>
        </authorList>
    </citation>
    <scope>NUCLEOTIDE SEQUENCE [LARGE SCALE GENOMIC DNA]</scope>
    <source>
        <strain evidence="2">cv. Yunnan</strain>
        <tissue evidence="1">Leaves</tissue>
    </source>
</reference>
<gene>
    <name evidence="1" type="ORF">L1987_80571</name>
</gene>
<reference evidence="2" key="1">
    <citation type="journal article" date="2022" name="Mol. Ecol. Resour.">
        <title>The genomes of chicory, endive, great burdock and yacon provide insights into Asteraceae palaeo-polyploidization history and plant inulin production.</title>
        <authorList>
            <person name="Fan W."/>
            <person name="Wang S."/>
            <person name="Wang H."/>
            <person name="Wang A."/>
            <person name="Jiang F."/>
            <person name="Liu H."/>
            <person name="Zhao H."/>
            <person name="Xu D."/>
            <person name="Zhang Y."/>
        </authorList>
    </citation>
    <scope>NUCLEOTIDE SEQUENCE [LARGE SCALE GENOMIC DNA]</scope>
    <source>
        <strain evidence="2">cv. Yunnan</strain>
    </source>
</reference>
<evidence type="ECO:0000313" key="2">
    <source>
        <dbReference type="Proteomes" id="UP001056120"/>
    </source>
</evidence>